<reference evidence="3" key="1">
    <citation type="submission" date="2018-05" db="EMBL/GenBank/DDBJ databases">
        <authorList>
            <person name="Lanie J.A."/>
            <person name="Ng W.-L."/>
            <person name="Kazmierczak K.M."/>
            <person name="Andrzejewski T.M."/>
            <person name="Davidsen T.M."/>
            <person name="Wayne K.J."/>
            <person name="Tettelin H."/>
            <person name="Glass J.I."/>
            <person name="Rusch D."/>
            <person name="Podicherti R."/>
            <person name="Tsui H.-C.T."/>
            <person name="Winkler M.E."/>
        </authorList>
    </citation>
    <scope>NUCLEOTIDE SEQUENCE</scope>
</reference>
<feature type="domain" description="BD-FAE-like" evidence="2">
    <location>
        <begin position="57"/>
        <end position="293"/>
    </location>
</feature>
<sequence>MNANLVNQYVFLSCMIACLLASSCHKSQEPTSHNDPSKYRISEDVLWASPDDFDLTMDIYTPDSEKGPYPVIVMFHGGGWLINDKSIMEQAAAYIATNANYVVCNVNYRLLSDKQNSIHLHEIVNDAFGAVLWVKDNISLYAGDSSRIAVTGDSAGAHLSAMIINMGNQLSSEPFSLSSPRFKPSYLSPGRTAEEIAKQNGLAVQAGVLSYGAFDVYQAAIAGFETLKNPFWIASGSLGRGIFGDDFNVVDHPNIYRAVSPIHNIPNAADRLLPPQLLTVGSEDSLVTPASVKSYQELLQSAGHTARYWEYQGKSHAFLDSGSNVFLGSDFETDAPEALNVMIEFLDEIFSPDQSAT</sequence>
<dbReference type="InterPro" id="IPR049492">
    <property type="entry name" value="BD-FAE-like_dom"/>
</dbReference>
<dbReference type="InterPro" id="IPR050300">
    <property type="entry name" value="GDXG_lipolytic_enzyme"/>
</dbReference>
<keyword evidence="1" id="KW-0378">Hydrolase</keyword>
<evidence type="ECO:0000256" key="1">
    <source>
        <dbReference type="ARBA" id="ARBA00022801"/>
    </source>
</evidence>
<name>A0A382GX11_9ZZZZ</name>
<evidence type="ECO:0000313" key="3">
    <source>
        <dbReference type="EMBL" id="SVB79385.1"/>
    </source>
</evidence>
<dbReference type="Gene3D" id="3.40.50.1820">
    <property type="entry name" value="alpha/beta hydrolase"/>
    <property type="match status" value="1"/>
</dbReference>
<dbReference type="Pfam" id="PF20434">
    <property type="entry name" value="BD-FAE"/>
    <property type="match status" value="1"/>
</dbReference>
<proteinExistence type="predicted"/>
<evidence type="ECO:0000259" key="2">
    <source>
        <dbReference type="Pfam" id="PF20434"/>
    </source>
</evidence>
<dbReference type="PANTHER" id="PTHR48081:SF33">
    <property type="entry name" value="KYNURENINE FORMAMIDASE"/>
    <property type="match status" value="1"/>
</dbReference>
<dbReference type="PANTHER" id="PTHR48081">
    <property type="entry name" value="AB HYDROLASE SUPERFAMILY PROTEIN C4A8.06C"/>
    <property type="match status" value="1"/>
</dbReference>
<dbReference type="InterPro" id="IPR029058">
    <property type="entry name" value="AB_hydrolase_fold"/>
</dbReference>
<protein>
    <recommendedName>
        <fullName evidence="2">BD-FAE-like domain-containing protein</fullName>
    </recommendedName>
</protein>
<dbReference type="EMBL" id="UINC01057812">
    <property type="protein sequence ID" value="SVB79385.1"/>
    <property type="molecule type" value="Genomic_DNA"/>
</dbReference>
<accession>A0A382GX11</accession>
<dbReference type="GO" id="GO:0016787">
    <property type="term" value="F:hydrolase activity"/>
    <property type="evidence" value="ECO:0007669"/>
    <property type="project" value="UniProtKB-KW"/>
</dbReference>
<gene>
    <name evidence="3" type="ORF">METZ01_LOCUS232239</name>
</gene>
<organism evidence="3">
    <name type="scientific">marine metagenome</name>
    <dbReference type="NCBI Taxonomy" id="408172"/>
    <lineage>
        <taxon>unclassified sequences</taxon>
        <taxon>metagenomes</taxon>
        <taxon>ecological metagenomes</taxon>
    </lineage>
</organism>
<dbReference type="SUPFAM" id="SSF53474">
    <property type="entry name" value="alpha/beta-Hydrolases"/>
    <property type="match status" value="1"/>
</dbReference>
<dbReference type="AlphaFoldDB" id="A0A382GX11"/>